<dbReference type="AlphaFoldDB" id="A0A7C8NBE9"/>
<gene>
    <name evidence="2" type="ORF">GQX73_g2179</name>
</gene>
<proteinExistence type="predicted"/>
<organism evidence="2 3">
    <name type="scientific">Xylaria multiplex</name>
    <dbReference type="NCBI Taxonomy" id="323545"/>
    <lineage>
        <taxon>Eukaryota</taxon>
        <taxon>Fungi</taxon>
        <taxon>Dikarya</taxon>
        <taxon>Ascomycota</taxon>
        <taxon>Pezizomycotina</taxon>
        <taxon>Sordariomycetes</taxon>
        <taxon>Xylariomycetidae</taxon>
        <taxon>Xylariales</taxon>
        <taxon>Xylariaceae</taxon>
        <taxon>Xylaria</taxon>
    </lineage>
</organism>
<protein>
    <submittedName>
        <fullName evidence="2">Uncharacterized protein</fullName>
    </submittedName>
</protein>
<dbReference type="EMBL" id="WUBL01000014">
    <property type="protein sequence ID" value="KAF2971357.1"/>
    <property type="molecule type" value="Genomic_DNA"/>
</dbReference>
<feature type="chain" id="PRO_5028910057" evidence="1">
    <location>
        <begin position="16"/>
        <end position="296"/>
    </location>
</feature>
<evidence type="ECO:0000256" key="1">
    <source>
        <dbReference type="SAM" id="SignalP"/>
    </source>
</evidence>
<accession>A0A7C8NBE9</accession>
<dbReference type="InParanoid" id="A0A7C8NBE9"/>
<evidence type="ECO:0000313" key="2">
    <source>
        <dbReference type="EMBL" id="KAF2971357.1"/>
    </source>
</evidence>
<sequence>MSLFILTCLLGVATAESVVYGPKIISGSAFDGGLDAYSLGLVTNAQQHPNATRGVAFKPFELAATSNSNSALADLEWTWRINVTDFAAPNAIDYKGDSEFVDPHIVSTSYDFNWSGAQNLSAELNGTDMRLCLTMTIYDELPANVTGAYTEEDTGSTSCVSTLGPACVDAILADGRFTGNGNETCYSRGRFWDTIPECESTFGYAIAESGSLTMVSFSLNDSLTSGDGWWGQFSATQNGSASPQYYTSRNLLYVVLVNPLLAVGGKCGGWVHPRSTAAMHARQHYGPRKRRHHEPR</sequence>
<keyword evidence="3" id="KW-1185">Reference proteome</keyword>
<reference evidence="2 3" key="1">
    <citation type="submission" date="2019-12" db="EMBL/GenBank/DDBJ databases">
        <title>Draft genome sequence of the ascomycete Xylaria multiplex DSM 110363.</title>
        <authorList>
            <person name="Buettner E."/>
            <person name="Kellner H."/>
        </authorList>
    </citation>
    <scope>NUCLEOTIDE SEQUENCE [LARGE SCALE GENOMIC DNA]</scope>
    <source>
        <strain evidence="2 3">DSM 110363</strain>
    </source>
</reference>
<dbReference type="Proteomes" id="UP000481858">
    <property type="component" value="Unassembled WGS sequence"/>
</dbReference>
<evidence type="ECO:0000313" key="3">
    <source>
        <dbReference type="Proteomes" id="UP000481858"/>
    </source>
</evidence>
<comment type="caution">
    <text evidence="2">The sequence shown here is derived from an EMBL/GenBank/DDBJ whole genome shotgun (WGS) entry which is preliminary data.</text>
</comment>
<dbReference type="OrthoDB" id="3629846at2759"/>
<feature type="signal peptide" evidence="1">
    <location>
        <begin position="1"/>
        <end position="15"/>
    </location>
</feature>
<name>A0A7C8NBE9_9PEZI</name>
<keyword evidence="1" id="KW-0732">Signal</keyword>